<evidence type="ECO:0000256" key="1">
    <source>
        <dbReference type="SAM" id="MobiDB-lite"/>
    </source>
</evidence>
<sequence length="424" mass="46968">MASNVNTGFAKCFISFMAIVILLQGCVYLGLSIYGITRESCQNEATTDITKNPFEFVMRLIYFQRENCGNPKVSAPGLSSEIEIEMVWSKSFEITNRTYIFLITYAAVSALWIVTSLLVLASICGRVTKFVAAISFWPWFLIVIGGSILDGVATGYFINDIIHTTAVYDAFTYIGADTSNGVLMNYLANFDAYFITPAVVMTCLSSRVILIWLLNIFGTGFCLSLSHVLAKNSSSSIPNESSINSSGDQSSSTATIERHVIDTNLRRTELPPIQPGANTKEIIIEQVPIQNEKSFNGDSTPITLATNRQVSAVSTQNDSEQLRTVENNNISYRHADSHPDRLDYPATNSRPISPVLPLEQAQHLSTETPLNSRYSNVEQSNARLNAELRSQLPWSYTNMIGKPQVPLKPQKPIYPEIPKPDYTS</sequence>
<feature type="region of interest" description="Disordered" evidence="1">
    <location>
        <begin position="402"/>
        <end position="424"/>
    </location>
</feature>
<feature type="transmembrane region" description="Helical" evidence="2">
    <location>
        <begin position="99"/>
        <end position="123"/>
    </location>
</feature>
<evidence type="ECO:0000256" key="2">
    <source>
        <dbReference type="SAM" id="Phobius"/>
    </source>
</evidence>
<proteinExistence type="predicted"/>
<dbReference type="EMBL" id="GAKP01010191">
    <property type="protein sequence ID" value="JAC48761.1"/>
    <property type="molecule type" value="Transcribed_RNA"/>
</dbReference>
<keyword evidence="2" id="KW-0812">Transmembrane</keyword>
<dbReference type="AlphaFoldDB" id="A0A034VZQ4"/>
<feature type="transmembrane region" description="Helical" evidence="2">
    <location>
        <begin position="209"/>
        <end position="230"/>
    </location>
</feature>
<feature type="compositionally biased region" description="Low complexity" evidence="1">
    <location>
        <begin position="234"/>
        <end position="252"/>
    </location>
</feature>
<feature type="transmembrane region" description="Helical" evidence="2">
    <location>
        <begin position="130"/>
        <end position="149"/>
    </location>
</feature>
<feature type="region of interest" description="Disordered" evidence="1">
    <location>
        <begin position="234"/>
        <end position="254"/>
    </location>
</feature>
<keyword evidence="2" id="KW-0472">Membrane</keyword>
<feature type="transmembrane region" description="Helical" evidence="2">
    <location>
        <begin position="12"/>
        <end position="36"/>
    </location>
</feature>
<accession>A0A034VZQ4</accession>
<organism evidence="3">
    <name type="scientific">Bactrocera dorsalis</name>
    <name type="common">Oriental fruit fly</name>
    <name type="synonym">Dacus dorsalis</name>
    <dbReference type="NCBI Taxonomy" id="27457"/>
    <lineage>
        <taxon>Eukaryota</taxon>
        <taxon>Metazoa</taxon>
        <taxon>Ecdysozoa</taxon>
        <taxon>Arthropoda</taxon>
        <taxon>Hexapoda</taxon>
        <taxon>Insecta</taxon>
        <taxon>Pterygota</taxon>
        <taxon>Neoptera</taxon>
        <taxon>Endopterygota</taxon>
        <taxon>Diptera</taxon>
        <taxon>Brachycera</taxon>
        <taxon>Muscomorpha</taxon>
        <taxon>Tephritoidea</taxon>
        <taxon>Tephritidae</taxon>
        <taxon>Bactrocera</taxon>
        <taxon>Bactrocera</taxon>
    </lineage>
</organism>
<protein>
    <submittedName>
        <fullName evidence="3">Uncharacterized protein</fullName>
    </submittedName>
</protein>
<keyword evidence="2" id="KW-1133">Transmembrane helix</keyword>
<reference evidence="3" key="1">
    <citation type="journal article" date="2014" name="BMC Genomics">
        <title>Characterizing the developmental transcriptome of the oriental fruit fly, Bactrocera dorsalis (Diptera: Tephritidae) through comparative genomic analysis with Drosophila melanogaster utilizing modENCODE datasets.</title>
        <authorList>
            <person name="Geib S.M."/>
            <person name="Calla B."/>
            <person name="Hall B."/>
            <person name="Hou S."/>
            <person name="Manoukis N.C."/>
        </authorList>
    </citation>
    <scope>NUCLEOTIDE SEQUENCE</scope>
    <source>
        <strain evidence="3">Punador</strain>
    </source>
</reference>
<name>A0A034VZQ4_BACDO</name>
<evidence type="ECO:0000313" key="3">
    <source>
        <dbReference type="EMBL" id="JAC48761.1"/>
    </source>
</evidence>
<dbReference type="OrthoDB" id="7967436at2759"/>